<reference evidence="2 3" key="2">
    <citation type="journal article" date="2023" name="Mol. Biol. Evol.">
        <title>Genomics of Secondarily Temperate Adaptation in the Only Non-Antarctic Icefish.</title>
        <authorList>
            <person name="Rivera-Colon A.G."/>
            <person name="Rayamajhi N."/>
            <person name="Minhas B.F."/>
            <person name="Madrigal G."/>
            <person name="Bilyk K.T."/>
            <person name="Yoon V."/>
            <person name="Hune M."/>
            <person name="Gregory S."/>
            <person name="Cheng C.H.C."/>
            <person name="Catchen J.M."/>
        </authorList>
    </citation>
    <scope>NUCLEOTIDE SEQUENCE [LARGE SCALE GENOMIC DNA]</scope>
    <source>
        <strain evidence="2">JMC-PN-2008</strain>
    </source>
</reference>
<accession>A0AAN8AL00</accession>
<organism evidence="2 3">
    <name type="scientific">Eleginops maclovinus</name>
    <name type="common">Patagonian blennie</name>
    <name type="synonym">Eleginus maclovinus</name>
    <dbReference type="NCBI Taxonomy" id="56733"/>
    <lineage>
        <taxon>Eukaryota</taxon>
        <taxon>Metazoa</taxon>
        <taxon>Chordata</taxon>
        <taxon>Craniata</taxon>
        <taxon>Vertebrata</taxon>
        <taxon>Euteleostomi</taxon>
        <taxon>Actinopterygii</taxon>
        <taxon>Neopterygii</taxon>
        <taxon>Teleostei</taxon>
        <taxon>Neoteleostei</taxon>
        <taxon>Acanthomorphata</taxon>
        <taxon>Eupercaria</taxon>
        <taxon>Perciformes</taxon>
        <taxon>Notothenioidei</taxon>
        <taxon>Eleginopidae</taxon>
        <taxon>Eleginops</taxon>
    </lineage>
</organism>
<evidence type="ECO:0000313" key="2">
    <source>
        <dbReference type="EMBL" id="KAK5858807.1"/>
    </source>
</evidence>
<dbReference type="EMBL" id="JAUZQC010000015">
    <property type="protein sequence ID" value="KAK5858807.1"/>
    <property type="molecule type" value="Genomic_DNA"/>
</dbReference>
<keyword evidence="3" id="KW-1185">Reference proteome</keyword>
<evidence type="ECO:0000256" key="1">
    <source>
        <dbReference type="SAM" id="SignalP"/>
    </source>
</evidence>
<keyword evidence="1" id="KW-0732">Signal</keyword>
<gene>
    <name evidence="2" type="ORF">PBY51_002922</name>
</gene>
<dbReference type="Proteomes" id="UP001346869">
    <property type="component" value="Unassembled WGS sequence"/>
</dbReference>
<sequence>MKMMMFLLLSAAALMLSPAVAKAINRDSRENLQKIIDIARQYNGSATLHYFVEDLSALAVGCKDKFFCKAYAILNTTEHFRGTLEEVNLVRNLLQYILGTRANCTNVQKVNGDQETIPKLVTRLLHCATKVFRHGNGTSP</sequence>
<evidence type="ECO:0008006" key="4">
    <source>
        <dbReference type="Google" id="ProtNLM"/>
    </source>
</evidence>
<evidence type="ECO:0000313" key="3">
    <source>
        <dbReference type="Proteomes" id="UP001346869"/>
    </source>
</evidence>
<protein>
    <recommendedName>
        <fullName evidence="4">Interleukin-4</fullName>
    </recommendedName>
</protein>
<proteinExistence type="predicted"/>
<reference evidence="2 3" key="1">
    <citation type="journal article" date="2023" name="Genes (Basel)">
        <title>Chromosome-Level Genome Assembly and Circadian Gene Repertoire of the Patagonia Blennie Eleginops maclovinus-The Closest Ancestral Proxy of Antarctic Cryonotothenioids.</title>
        <authorList>
            <person name="Cheng C.C."/>
            <person name="Rivera-Colon A.G."/>
            <person name="Minhas B.F."/>
            <person name="Wilson L."/>
            <person name="Rayamajhi N."/>
            <person name="Vargas-Chacoff L."/>
            <person name="Catchen J.M."/>
        </authorList>
    </citation>
    <scope>NUCLEOTIDE SEQUENCE [LARGE SCALE GENOMIC DNA]</scope>
    <source>
        <strain evidence="2">JMC-PN-2008</strain>
    </source>
</reference>
<comment type="caution">
    <text evidence="2">The sequence shown here is derived from an EMBL/GenBank/DDBJ whole genome shotgun (WGS) entry which is preliminary data.</text>
</comment>
<name>A0AAN8AL00_ELEMC</name>
<dbReference type="AlphaFoldDB" id="A0AAN8AL00"/>
<feature type="signal peptide" evidence="1">
    <location>
        <begin position="1"/>
        <end position="21"/>
    </location>
</feature>
<feature type="chain" id="PRO_5042955501" description="Interleukin-4" evidence="1">
    <location>
        <begin position="22"/>
        <end position="140"/>
    </location>
</feature>